<dbReference type="PANTHER" id="PTHR36112:SF1">
    <property type="entry name" value="RIBOSOMAL RNA SMALL SUBUNIT METHYLTRANSFERASE J"/>
    <property type="match status" value="1"/>
</dbReference>
<name>A0ABV2FJL3_9STRE</name>
<organism evidence="1 2">
    <name type="scientific">Streptococcus rupicaprae</name>
    <dbReference type="NCBI Taxonomy" id="759619"/>
    <lineage>
        <taxon>Bacteria</taxon>
        <taxon>Bacillati</taxon>
        <taxon>Bacillota</taxon>
        <taxon>Bacilli</taxon>
        <taxon>Lactobacillales</taxon>
        <taxon>Streptococcaceae</taxon>
        <taxon>Streptococcus</taxon>
    </lineage>
</organism>
<protein>
    <recommendedName>
        <fullName evidence="3">SAM-dependent methyltransferase</fullName>
    </recommendedName>
</protein>
<dbReference type="Gene3D" id="3.40.50.150">
    <property type="entry name" value="Vaccinia Virus protein VP39"/>
    <property type="match status" value="1"/>
</dbReference>
<gene>
    <name evidence="1" type="ORF">ABID29_001888</name>
</gene>
<dbReference type="Pfam" id="PF04445">
    <property type="entry name" value="SAM_MT"/>
    <property type="match status" value="1"/>
</dbReference>
<evidence type="ECO:0000313" key="2">
    <source>
        <dbReference type="Proteomes" id="UP001549122"/>
    </source>
</evidence>
<evidence type="ECO:0000313" key="1">
    <source>
        <dbReference type="EMBL" id="MET3558760.1"/>
    </source>
</evidence>
<proteinExistence type="predicted"/>
<dbReference type="PANTHER" id="PTHR36112">
    <property type="entry name" value="RIBOSOMAL RNA SMALL SUBUNIT METHYLTRANSFERASE J"/>
    <property type="match status" value="1"/>
</dbReference>
<keyword evidence="2" id="KW-1185">Reference proteome</keyword>
<dbReference type="EMBL" id="JBEPLO010000022">
    <property type="protein sequence ID" value="MET3558760.1"/>
    <property type="molecule type" value="Genomic_DNA"/>
</dbReference>
<dbReference type="Proteomes" id="UP001549122">
    <property type="component" value="Unassembled WGS sequence"/>
</dbReference>
<comment type="caution">
    <text evidence="1">The sequence shown here is derived from an EMBL/GenBank/DDBJ whole genome shotgun (WGS) entry which is preliminary data.</text>
</comment>
<dbReference type="InterPro" id="IPR007536">
    <property type="entry name" value="16SrRNA_methylTrfase_J"/>
</dbReference>
<evidence type="ECO:0008006" key="3">
    <source>
        <dbReference type="Google" id="ProtNLM"/>
    </source>
</evidence>
<dbReference type="InterPro" id="IPR029063">
    <property type="entry name" value="SAM-dependent_MTases_sf"/>
</dbReference>
<dbReference type="SUPFAM" id="SSF53335">
    <property type="entry name" value="S-adenosyl-L-methionine-dependent methyltransferases"/>
    <property type="match status" value="1"/>
</dbReference>
<accession>A0ABV2FJL3</accession>
<sequence>MKKDIIVTTSFKLDEEKLAEAQALAERLVLPYLAREKYGLEKLIGEKDGALILYKDRLVYQDRKGQRFFFHPDTAVLRLKAQHDPLLELVGQSPKRVLDCTMGLATDSLVLAGGGHQVIALESQWLTYTLVRYGLEKGGYANERLAEAVSRLQVLHTESLTYLQAQESNAFDVIYFDPMFSESIPESENLKTLATFANFCPLTEELLAEAKRVASEKIIFKGHFRDQTFECLGFKRHVRPNQKFHYGEISKK</sequence>
<reference evidence="1 2" key="1">
    <citation type="submission" date="2024-06" db="EMBL/GenBank/DDBJ databases">
        <title>Genomic Encyclopedia of Type Strains, Phase IV (KMG-IV): sequencing the most valuable type-strain genomes for metagenomic binning, comparative biology and taxonomic classification.</title>
        <authorList>
            <person name="Goeker M."/>
        </authorList>
    </citation>
    <scope>NUCLEOTIDE SEQUENCE [LARGE SCALE GENOMIC DNA]</scope>
    <source>
        <strain evidence="1 2">DSM 28303</strain>
    </source>
</reference>